<dbReference type="EC" id="1.8.1.9" evidence="7"/>
<organism evidence="10 11">
    <name type="scientific">Candidatus Choladousia intestinavium</name>
    <dbReference type="NCBI Taxonomy" id="2840727"/>
    <lineage>
        <taxon>Bacteria</taxon>
        <taxon>Bacillati</taxon>
        <taxon>Bacillota</taxon>
        <taxon>Clostridia</taxon>
        <taxon>Lachnospirales</taxon>
        <taxon>Lachnospiraceae</taxon>
        <taxon>Lachnospiraceae incertae sedis</taxon>
        <taxon>Candidatus Choladousia</taxon>
    </lineage>
</organism>
<dbReference type="Pfam" id="PF07992">
    <property type="entry name" value="Pyr_redox_2"/>
    <property type="match status" value="1"/>
</dbReference>
<dbReference type="GO" id="GO:0005737">
    <property type="term" value="C:cytoplasm"/>
    <property type="evidence" value="ECO:0007669"/>
    <property type="project" value="InterPro"/>
</dbReference>
<dbReference type="GO" id="GO:0004791">
    <property type="term" value="F:thioredoxin-disulfide reductase (NADPH) activity"/>
    <property type="evidence" value="ECO:0007669"/>
    <property type="project" value="UniProtKB-UniRule"/>
</dbReference>
<name>A0A9D1D8J3_9FIRM</name>
<dbReference type="EMBL" id="DVGK01000039">
    <property type="protein sequence ID" value="HIR12871.1"/>
    <property type="molecule type" value="Genomic_DNA"/>
</dbReference>
<evidence type="ECO:0000256" key="8">
    <source>
        <dbReference type="RuleBase" id="RU003881"/>
    </source>
</evidence>
<comment type="catalytic activity">
    <reaction evidence="7">
        <text>[thioredoxin]-dithiol + NADP(+) = [thioredoxin]-disulfide + NADPH + H(+)</text>
        <dbReference type="Rhea" id="RHEA:20345"/>
        <dbReference type="Rhea" id="RHEA-COMP:10698"/>
        <dbReference type="Rhea" id="RHEA-COMP:10700"/>
        <dbReference type="ChEBI" id="CHEBI:15378"/>
        <dbReference type="ChEBI" id="CHEBI:29950"/>
        <dbReference type="ChEBI" id="CHEBI:50058"/>
        <dbReference type="ChEBI" id="CHEBI:57783"/>
        <dbReference type="ChEBI" id="CHEBI:58349"/>
        <dbReference type="EC" id="1.8.1.9"/>
    </reaction>
</comment>
<evidence type="ECO:0000256" key="5">
    <source>
        <dbReference type="ARBA" id="ARBA00023157"/>
    </source>
</evidence>
<evidence type="ECO:0000259" key="9">
    <source>
        <dbReference type="Pfam" id="PF07992"/>
    </source>
</evidence>
<dbReference type="PROSITE" id="PS00573">
    <property type="entry name" value="PYRIDINE_REDOX_2"/>
    <property type="match status" value="1"/>
</dbReference>
<keyword evidence="3 7" id="KW-0274">FAD</keyword>
<dbReference type="SUPFAM" id="SSF51905">
    <property type="entry name" value="FAD/NAD(P)-binding domain"/>
    <property type="match status" value="1"/>
</dbReference>
<evidence type="ECO:0000256" key="3">
    <source>
        <dbReference type="ARBA" id="ARBA00022827"/>
    </source>
</evidence>
<evidence type="ECO:0000313" key="11">
    <source>
        <dbReference type="Proteomes" id="UP000886757"/>
    </source>
</evidence>
<evidence type="ECO:0000256" key="7">
    <source>
        <dbReference type="RuleBase" id="RU003880"/>
    </source>
</evidence>
<protein>
    <recommendedName>
        <fullName evidence="7">Thioredoxin reductase</fullName>
        <ecNumber evidence="7">1.8.1.9</ecNumber>
    </recommendedName>
</protein>
<comment type="caution">
    <text evidence="10">The sequence shown here is derived from an EMBL/GenBank/DDBJ whole genome shotgun (WGS) entry which is preliminary data.</text>
</comment>
<dbReference type="GO" id="GO:0019430">
    <property type="term" value="P:removal of superoxide radicals"/>
    <property type="evidence" value="ECO:0007669"/>
    <property type="project" value="UniProtKB-UniRule"/>
</dbReference>
<dbReference type="PRINTS" id="PR00469">
    <property type="entry name" value="PNDRDTASEII"/>
</dbReference>
<feature type="domain" description="FAD/NAD(P)-binding" evidence="9">
    <location>
        <begin position="3"/>
        <end position="292"/>
    </location>
</feature>
<comment type="similarity">
    <text evidence="1 7">Belongs to the class-II pyridine nucleotide-disulfide oxidoreductase family.</text>
</comment>
<dbReference type="AlphaFoldDB" id="A0A9D1D8J3"/>
<dbReference type="InterPro" id="IPR005982">
    <property type="entry name" value="Thioredox_Rdtase"/>
</dbReference>
<dbReference type="PRINTS" id="PR00368">
    <property type="entry name" value="FADPNR"/>
</dbReference>
<dbReference type="NCBIfam" id="TIGR01292">
    <property type="entry name" value="TRX_reduct"/>
    <property type="match status" value="1"/>
</dbReference>
<reference evidence="10" key="1">
    <citation type="submission" date="2020-10" db="EMBL/GenBank/DDBJ databases">
        <authorList>
            <person name="Gilroy R."/>
        </authorList>
    </citation>
    <scope>NUCLEOTIDE SEQUENCE</scope>
    <source>
        <strain evidence="10">ChiSjej4B22-8148</strain>
    </source>
</reference>
<keyword evidence="5" id="KW-1015">Disulfide bond</keyword>
<keyword evidence="4 7" id="KW-0560">Oxidoreductase</keyword>
<accession>A0A9D1D8J3</accession>
<dbReference type="PANTHER" id="PTHR48105">
    <property type="entry name" value="THIOREDOXIN REDUCTASE 1-RELATED-RELATED"/>
    <property type="match status" value="1"/>
</dbReference>
<keyword evidence="8" id="KW-0521">NADP</keyword>
<dbReference type="InterPro" id="IPR023753">
    <property type="entry name" value="FAD/NAD-binding_dom"/>
</dbReference>
<dbReference type="InterPro" id="IPR008255">
    <property type="entry name" value="Pyr_nucl-diS_OxRdtase_2_AS"/>
</dbReference>
<dbReference type="Proteomes" id="UP000886757">
    <property type="component" value="Unassembled WGS sequence"/>
</dbReference>
<dbReference type="InterPro" id="IPR036188">
    <property type="entry name" value="FAD/NAD-bd_sf"/>
</dbReference>
<keyword evidence="6 7" id="KW-0676">Redox-active center</keyword>
<gene>
    <name evidence="10" type="primary">trxB</name>
    <name evidence="10" type="ORF">IAB31_02975</name>
</gene>
<evidence type="ECO:0000256" key="2">
    <source>
        <dbReference type="ARBA" id="ARBA00022630"/>
    </source>
</evidence>
<keyword evidence="2 7" id="KW-0285">Flavoprotein</keyword>
<reference evidence="10" key="2">
    <citation type="journal article" date="2021" name="PeerJ">
        <title>Extensive microbial diversity within the chicken gut microbiome revealed by metagenomics and culture.</title>
        <authorList>
            <person name="Gilroy R."/>
            <person name="Ravi A."/>
            <person name="Getino M."/>
            <person name="Pursley I."/>
            <person name="Horton D.L."/>
            <person name="Alikhan N.F."/>
            <person name="Baker D."/>
            <person name="Gharbi K."/>
            <person name="Hall N."/>
            <person name="Watson M."/>
            <person name="Adriaenssens E.M."/>
            <person name="Foster-Nyarko E."/>
            <person name="Jarju S."/>
            <person name="Secka A."/>
            <person name="Antonio M."/>
            <person name="Oren A."/>
            <person name="Chaudhuri R.R."/>
            <person name="La Ragione R."/>
            <person name="Hildebrand F."/>
            <person name="Pallen M.J."/>
        </authorList>
    </citation>
    <scope>NUCLEOTIDE SEQUENCE</scope>
    <source>
        <strain evidence="10">ChiSjej4B22-8148</strain>
    </source>
</reference>
<sequence length="306" mass="32884">MIYDVIIIGSGPAGLAAGVYAQRARLSSIIIEKEYMSGGQILNTYEVDNYPGLPGINGFDLGMKLREHCEGLGAEFVTAEVEKVSLAEDGQIKLVQTAEETYQAKTVILAMGARHRLLEVPGEEEFTGMGVSYCATCDGAFFKDRVTAVVGGGDVAVEDALFLARCCEKVYLIHRRDSLRAAAALQEKAMENEKIEILWDTVVTGIQGHEQVESIGLLNKKTGEERSLPVDGVFVAVGNQPNSKIVTELLHLDKNGYISADETGVTGIPGIFAAGDIRTKQLRQIVTAVSDGANAVTSVQNYLNSL</sequence>
<dbReference type="InterPro" id="IPR050097">
    <property type="entry name" value="Ferredoxin-NADP_redctase_2"/>
</dbReference>
<evidence type="ECO:0000256" key="6">
    <source>
        <dbReference type="ARBA" id="ARBA00023284"/>
    </source>
</evidence>
<dbReference type="Gene3D" id="3.50.50.60">
    <property type="entry name" value="FAD/NAD(P)-binding domain"/>
    <property type="match status" value="2"/>
</dbReference>
<comment type="cofactor">
    <cofactor evidence="8">
        <name>FAD</name>
        <dbReference type="ChEBI" id="CHEBI:57692"/>
    </cofactor>
    <text evidence="8">Binds 1 FAD per subunit.</text>
</comment>
<proteinExistence type="inferred from homology"/>
<comment type="subunit">
    <text evidence="7">Homodimer.</text>
</comment>
<evidence type="ECO:0000313" key="10">
    <source>
        <dbReference type="EMBL" id="HIR12871.1"/>
    </source>
</evidence>
<evidence type="ECO:0000256" key="4">
    <source>
        <dbReference type="ARBA" id="ARBA00023002"/>
    </source>
</evidence>
<evidence type="ECO:0000256" key="1">
    <source>
        <dbReference type="ARBA" id="ARBA00009333"/>
    </source>
</evidence>